<feature type="domain" description="YqaJ viral recombinase" evidence="1">
    <location>
        <begin position="312"/>
        <end position="406"/>
    </location>
</feature>
<dbReference type="Pfam" id="PF09588">
    <property type="entry name" value="YqaJ"/>
    <property type="match status" value="1"/>
</dbReference>
<dbReference type="InterPro" id="IPR049012">
    <property type="entry name" value="Mutator_transp_dom"/>
</dbReference>
<dbReference type="PANTHER" id="PTHR46609">
    <property type="entry name" value="EXONUCLEASE, PHAGE-TYPE/RECB, C-TERMINAL DOMAIN-CONTAINING PROTEIN"/>
    <property type="match status" value="1"/>
</dbReference>
<dbReference type="SUPFAM" id="SSF52980">
    <property type="entry name" value="Restriction endonuclease-like"/>
    <property type="match status" value="1"/>
</dbReference>
<sequence length="420" mass="48080">MWDIFNLDTPQSEILPSVSTVDNTVSHDNNIISTNTIIPEHGESSLEYSYSSNNRNSFSNPELSGFLSEFHFICEICHKEEVIRTEPFTELVPINLAIVASIVYNGQGYSNIEQFSASLNMPCMSNPTYQKLHEEACIVEYKTKKVLFIGVWNKYCTVCKKPETLNRPPTKHECFKNLSGTSTAMEADISKPYRNEITVKKIECTNHRLCFAVTKAIILFRKNMDLPQNKKVKLLKIDILNWPSHVFGFHDKCDRNQPILAWECIQKSLLPKKTKGDILKKQIVKLILEKLNKTDILKLERQTIDQSNNEEWKKERLCRSASNFGKICKMHKTTIRKNTVISILYQSYYIHGTTATSYGIQFESIAKPEFETMYNLKVLPASLFVDFNLSFLAASLDGLIENDAPDDAQKQNKLNPEVLS</sequence>
<dbReference type="InterPro" id="IPR051703">
    <property type="entry name" value="NF-kappa-B_Signaling_Reg"/>
</dbReference>
<dbReference type="GO" id="GO:0004527">
    <property type="term" value="F:exonuclease activity"/>
    <property type="evidence" value="ECO:0007669"/>
    <property type="project" value="UniProtKB-KW"/>
</dbReference>
<gene>
    <name evidence="3" type="ORF">FWK35_00008749</name>
</gene>
<dbReference type="Pfam" id="PF20700">
    <property type="entry name" value="Mutator"/>
    <property type="match status" value="1"/>
</dbReference>
<evidence type="ECO:0000259" key="2">
    <source>
        <dbReference type="Pfam" id="PF20700"/>
    </source>
</evidence>
<feature type="domain" description="Mutator-like transposase" evidence="2">
    <location>
        <begin position="136"/>
        <end position="189"/>
    </location>
</feature>
<dbReference type="Proteomes" id="UP000478052">
    <property type="component" value="Unassembled WGS sequence"/>
</dbReference>
<dbReference type="InterPro" id="IPR011604">
    <property type="entry name" value="PDDEXK-like_dom_sf"/>
</dbReference>
<dbReference type="EMBL" id="VUJU01002526">
    <property type="protein sequence ID" value="KAF0760963.1"/>
    <property type="molecule type" value="Genomic_DNA"/>
</dbReference>
<keyword evidence="3" id="KW-0269">Exonuclease</keyword>
<reference evidence="3 4" key="1">
    <citation type="submission" date="2019-08" db="EMBL/GenBank/DDBJ databases">
        <title>Whole genome of Aphis craccivora.</title>
        <authorList>
            <person name="Voronova N.V."/>
            <person name="Shulinski R.S."/>
            <person name="Bandarenka Y.V."/>
            <person name="Zhorov D.G."/>
            <person name="Warner D."/>
        </authorList>
    </citation>
    <scope>NUCLEOTIDE SEQUENCE [LARGE SCALE GENOMIC DNA]</scope>
    <source>
        <strain evidence="3">180601</strain>
        <tissue evidence="3">Whole Body</tissue>
    </source>
</reference>
<keyword evidence="4" id="KW-1185">Reference proteome</keyword>
<dbReference type="GO" id="GO:0006281">
    <property type="term" value="P:DNA repair"/>
    <property type="evidence" value="ECO:0007669"/>
    <property type="project" value="UniProtKB-ARBA"/>
</dbReference>
<dbReference type="InterPro" id="IPR011335">
    <property type="entry name" value="Restrct_endonuc-II-like"/>
</dbReference>
<evidence type="ECO:0000313" key="4">
    <source>
        <dbReference type="Proteomes" id="UP000478052"/>
    </source>
</evidence>
<dbReference type="OrthoDB" id="6155932at2759"/>
<accession>A0A6G0YSX6</accession>
<protein>
    <submittedName>
        <fullName evidence="3">Exonuclease</fullName>
    </submittedName>
</protein>
<evidence type="ECO:0000259" key="1">
    <source>
        <dbReference type="Pfam" id="PF09588"/>
    </source>
</evidence>
<organism evidence="3 4">
    <name type="scientific">Aphis craccivora</name>
    <name type="common">Cowpea aphid</name>
    <dbReference type="NCBI Taxonomy" id="307492"/>
    <lineage>
        <taxon>Eukaryota</taxon>
        <taxon>Metazoa</taxon>
        <taxon>Ecdysozoa</taxon>
        <taxon>Arthropoda</taxon>
        <taxon>Hexapoda</taxon>
        <taxon>Insecta</taxon>
        <taxon>Pterygota</taxon>
        <taxon>Neoptera</taxon>
        <taxon>Paraneoptera</taxon>
        <taxon>Hemiptera</taxon>
        <taxon>Sternorrhyncha</taxon>
        <taxon>Aphidomorpha</taxon>
        <taxon>Aphidoidea</taxon>
        <taxon>Aphididae</taxon>
        <taxon>Aphidini</taxon>
        <taxon>Aphis</taxon>
        <taxon>Aphis</taxon>
    </lineage>
</organism>
<keyword evidence="3" id="KW-0378">Hydrolase</keyword>
<comment type="caution">
    <text evidence="3">The sequence shown here is derived from an EMBL/GenBank/DDBJ whole genome shotgun (WGS) entry which is preliminary data.</text>
</comment>
<dbReference type="InterPro" id="IPR019080">
    <property type="entry name" value="YqaJ_viral_recombinase"/>
</dbReference>
<dbReference type="AlphaFoldDB" id="A0A6G0YSX6"/>
<keyword evidence="3" id="KW-0540">Nuclease</keyword>
<name>A0A6G0YSX6_APHCR</name>
<proteinExistence type="predicted"/>
<dbReference type="PANTHER" id="PTHR46609:SF8">
    <property type="entry name" value="YQAJ VIRAL RECOMBINASE DOMAIN-CONTAINING PROTEIN"/>
    <property type="match status" value="1"/>
</dbReference>
<evidence type="ECO:0000313" key="3">
    <source>
        <dbReference type="EMBL" id="KAF0760963.1"/>
    </source>
</evidence>
<dbReference type="Gene3D" id="3.90.320.10">
    <property type="match status" value="1"/>
</dbReference>